<evidence type="ECO:0000313" key="2">
    <source>
        <dbReference type="Proteomes" id="UP000800038"/>
    </source>
</evidence>
<reference evidence="1" key="1">
    <citation type="journal article" date="2020" name="Stud. Mycol.">
        <title>101 Dothideomycetes genomes: a test case for predicting lifestyles and emergence of pathogens.</title>
        <authorList>
            <person name="Haridas S."/>
            <person name="Albert R."/>
            <person name="Binder M."/>
            <person name="Bloem J."/>
            <person name="Labutti K."/>
            <person name="Salamov A."/>
            <person name="Andreopoulos B."/>
            <person name="Baker S."/>
            <person name="Barry K."/>
            <person name="Bills G."/>
            <person name="Bluhm B."/>
            <person name="Cannon C."/>
            <person name="Castanera R."/>
            <person name="Culley D."/>
            <person name="Daum C."/>
            <person name="Ezra D."/>
            <person name="Gonzalez J."/>
            <person name="Henrissat B."/>
            <person name="Kuo A."/>
            <person name="Liang C."/>
            <person name="Lipzen A."/>
            <person name="Lutzoni F."/>
            <person name="Magnuson J."/>
            <person name="Mondo S."/>
            <person name="Nolan M."/>
            <person name="Ohm R."/>
            <person name="Pangilinan J."/>
            <person name="Park H.-J."/>
            <person name="Ramirez L."/>
            <person name="Alfaro M."/>
            <person name="Sun H."/>
            <person name="Tritt A."/>
            <person name="Yoshinaga Y."/>
            <person name="Zwiers L.-H."/>
            <person name="Turgeon B."/>
            <person name="Goodwin S."/>
            <person name="Spatafora J."/>
            <person name="Crous P."/>
            <person name="Grigoriev I."/>
        </authorList>
    </citation>
    <scope>NUCLEOTIDE SEQUENCE</scope>
    <source>
        <strain evidence="1">CBS 161.51</strain>
    </source>
</reference>
<organism evidence="1 2">
    <name type="scientific">Clathrospora elynae</name>
    <dbReference type="NCBI Taxonomy" id="706981"/>
    <lineage>
        <taxon>Eukaryota</taxon>
        <taxon>Fungi</taxon>
        <taxon>Dikarya</taxon>
        <taxon>Ascomycota</taxon>
        <taxon>Pezizomycotina</taxon>
        <taxon>Dothideomycetes</taxon>
        <taxon>Pleosporomycetidae</taxon>
        <taxon>Pleosporales</taxon>
        <taxon>Diademaceae</taxon>
        <taxon>Clathrospora</taxon>
    </lineage>
</organism>
<protein>
    <submittedName>
        <fullName evidence="1">Uncharacterized protein</fullName>
    </submittedName>
</protein>
<evidence type="ECO:0000313" key="1">
    <source>
        <dbReference type="EMBL" id="KAF1935647.1"/>
    </source>
</evidence>
<name>A0A6A5SE05_9PLEO</name>
<keyword evidence="2" id="KW-1185">Reference proteome</keyword>
<dbReference type="OrthoDB" id="3793678at2759"/>
<dbReference type="EMBL" id="ML976248">
    <property type="protein sequence ID" value="KAF1935647.1"/>
    <property type="molecule type" value="Genomic_DNA"/>
</dbReference>
<dbReference type="AlphaFoldDB" id="A0A6A5SE05"/>
<gene>
    <name evidence="1" type="ORF">EJ02DRAFT_119439</name>
</gene>
<sequence>MSSPTNNTGFDALLGLLTNNTGSDAMIDLLDDPSVLLIASNSGTPLAYAQKISAANGLVSADRSRQMIEEAESNHRPYEIEMPARALAVASKTFQQGYEQSSIHSLAGVSQLPFDMGKVLPSYAMCVLDWLVRALRSKQPIVSVPEEPEIAGKDKWYWLYSYEVMRSLGMDYAEELRPFIERLINREGLIDDCES</sequence>
<proteinExistence type="predicted"/>
<accession>A0A6A5SE05</accession>
<dbReference type="Proteomes" id="UP000800038">
    <property type="component" value="Unassembled WGS sequence"/>
</dbReference>